<sequence length="78" mass="9099">MNEFLLRKIKEILKGYDLSIDCQSNKANIMVGIFGCESLFASNMTEAQFGFKWNCWIQGNGNYQWNSVRMILKLELRV</sequence>
<name>A0ABR2N7S2_9ROSI</name>
<keyword evidence="2" id="KW-1185">Reference proteome</keyword>
<dbReference type="EMBL" id="JBBPBN010000224">
    <property type="protein sequence ID" value="KAK8972208.1"/>
    <property type="molecule type" value="Genomic_DNA"/>
</dbReference>
<organism evidence="1 2">
    <name type="scientific">Hibiscus sabdariffa</name>
    <name type="common">roselle</name>
    <dbReference type="NCBI Taxonomy" id="183260"/>
    <lineage>
        <taxon>Eukaryota</taxon>
        <taxon>Viridiplantae</taxon>
        <taxon>Streptophyta</taxon>
        <taxon>Embryophyta</taxon>
        <taxon>Tracheophyta</taxon>
        <taxon>Spermatophyta</taxon>
        <taxon>Magnoliopsida</taxon>
        <taxon>eudicotyledons</taxon>
        <taxon>Gunneridae</taxon>
        <taxon>Pentapetalae</taxon>
        <taxon>rosids</taxon>
        <taxon>malvids</taxon>
        <taxon>Malvales</taxon>
        <taxon>Malvaceae</taxon>
        <taxon>Malvoideae</taxon>
        <taxon>Hibiscus</taxon>
    </lineage>
</organism>
<protein>
    <submittedName>
        <fullName evidence="1">Uncharacterized protein</fullName>
    </submittedName>
</protein>
<proteinExistence type="predicted"/>
<evidence type="ECO:0000313" key="1">
    <source>
        <dbReference type="EMBL" id="KAK8972208.1"/>
    </source>
</evidence>
<gene>
    <name evidence="1" type="ORF">V6N11_024293</name>
</gene>
<reference evidence="1 2" key="1">
    <citation type="journal article" date="2024" name="G3 (Bethesda)">
        <title>Genome assembly of Hibiscus sabdariffa L. provides insights into metabolisms of medicinal natural products.</title>
        <authorList>
            <person name="Kim T."/>
        </authorList>
    </citation>
    <scope>NUCLEOTIDE SEQUENCE [LARGE SCALE GENOMIC DNA]</scope>
    <source>
        <strain evidence="1">TK-2024</strain>
        <tissue evidence="1">Old leaves</tissue>
    </source>
</reference>
<accession>A0ABR2N7S2</accession>
<evidence type="ECO:0000313" key="2">
    <source>
        <dbReference type="Proteomes" id="UP001396334"/>
    </source>
</evidence>
<comment type="caution">
    <text evidence="1">The sequence shown here is derived from an EMBL/GenBank/DDBJ whole genome shotgun (WGS) entry which is preliminary data.</text>
</comment>
<dbReference type="Proteomes" id="UP001396334">
    <property type="component" value="Unassembled WGS sequence"/>
</dbReference>